<accession>A0A4U5NJV8</accession>
<protein>
    <submittedName>
        <fullName evidence="3">Uncharacterized protein</fullName>
    </submittedName>
</protein>
<keyword evidence="2" id="KW-0732">Signal</keyword>
<evidence type="ECO:0000256" key="1">
    <source>
        <dbReference type="SAM" id="MobiDB-lite"/>
    </source>
</evidence>
<dbReference type="EMBL" id="AZBU02000004">
    <property type="protein sequence ID" value="TKR83060.1"/>
    <property type="molecule type" value="Genomic_DNA"/>
</dbReference>
<keyword evidence="4" id="KW-1185">Reference proteome</keyword>
<sequence length="78" mass="8379">MASLLRFLLIALALVILYPSDTNARFFLDKRPSSRGMNVNGGAVWGFIGDGTQYGSISGSELDDYNGGSSSLRGRYGK</sequence>
<evidence type="ECO:0000256" key="2">
    <source>
        <dbReference type="SAM" id="SignalP"/>
    </source>
</evidence>
<feature type="chain" id="PRO_5020997281" evidence="2">
    <location>
        <begin position="25"/>
        <end position="78"/>
    </location>
</feature>
<gene>
    <name evidence="3" type="ORF">L596_016713</name>
</gene>
<dbReference type="AlphaFoldDB" id="A0A4U5NJV8"/>
<proteinExistence type="predicted"/>
<comment type="caution">
    <text evidence="3">The sequence shown here is derived from an EMBL/GenBank/DDBJ whole genome shotgun (WGS) entry which is preliminary data.</text>
</comment>
<feature type="signal peptide" evidence="2">
    <location>
        <begin position="1"/>
        <end position="24"/>
    </location>
</feature>
<name>A0A4U5NJV8_STECR</name>
<organism evidence="3 4">
    <name type="scientific">Steinernema carpocapsae</name>
    <name type="common">Entomopathogenic nematode</name>
    <dbReference type="NCBI Taxonomy" id="34508"/>
    <lineage>
        <taxon>Eukaryota</taxon>
        <taxon>Metazoa</taxon>
        <taxon>Ecdysozoa</taxon>
        <taxon>Nematoda</taxon>
        <taxon>Chromadorea</taxon>
        <taxon>Rhabditida</taxon>
        <taxon>Tylenchina</taxon>
        <taxon>Panagrolaimomorpha</taxon>
        <taxon>Strongyloidoidea</taxon>
        <taxon>Steinernematidae</taxon>
        <taxon>Steinernema</taxon>
    </lineage>
</organism>
<feature type="region of interest" description="Disordered" evidence="1">
    <location>
        <begin position="59"/>
        <end position="78"/>
    </location>
</feature>
<evidence type="ECO:0000313" key="4">
    <source>
        <dbReference type="Proteomes" id="UP000298663"/>
    </source>
</evidence>
<evidence type="ECO:0000313" key="3">
    <source>
        <dbReference type="EMBL" id="TKR83060.1"/>
    </source>
</evidence>
<reference evidence="3 4" key="2">
    <citation type="journal article" date="2019" name="G3 (Bethesda)">
        <title>Hybrid Assembly of the Genome of the Entomopathogenic Nematode Steinernema carpocapsae Identifies the X-Chromosome.</title>
        <authorList>
            <person name="Serra L."/>
            <person name="Macchietto M."/>
            <person name="Macias-Munoz A."/>
            <person name="McGill C.J."/>
            <person name="Rodriguez I.M."/>
            <person name="Rodriguez B."/>
            <person name="Murad R."/>
            <person name="Mortazavi A."/>
        </authorList>
    </citation>
    <scope>NUCLEOTIDE SEQUENCE [LARGE SCALE GENOMIC DNA]</scope>
    <source>
        <strain evidence="3 4">ALL</strain>
    </source>
</reference>
<reference evidence="3 4" key="1">
    <citation type="journal article" date="2015" name="Genome Biol.">
        <title>Comparative genomics of Steinernema reveals deeply conserved gene regulatory networks.</title>
        <authorList>
            <person name="Dillman A.R."/>
            <person name="Macchietto M."/>
            <person name="Porter C.F."/>
            <person name="Rogers A."/>
            <person name="Williams B."/>
            <person name="Antoshechkin I."/>
            <person name="Lee M.M."/>
            <person name="Goodwin Z."/>
            <person name="Lu X."/>
            <person name="Lewis E.E."/>
            <person name="Goodrich-Blair H."/>
            <person name="Stock S.P."/>
            <person name="Adams B.J."/>
            <person name="Sternberg P.W."/>
            <person name="Mortazavi A."/>
        </authorList>
    </citation>
    <scope>NUCLEOTIDE SEQUENCE [LARGE SCALE GENOMIC DNA]</scope>
    <source>
        <strain evidence="3 4">ALL</strain>
    </source>
</reference>
<dbReference type="OrthoDB" id="10058156at2759"/>
<dbReference type="Proteomes" id="UP000298663">
    <property type="component" value="Unassembled WGS sequence"/>
</dbReference>